<name>A0ABP0QWF1_9DINO</name>
<evidence type="ECO:0000313" key="1">
    <source>
        <dbReference type="EMBL" id="CAK9092314.1"/>
    </source>
</evidence>
<reference evidence="1 3" key="1">
    <citation type="submission" date="2024-02" db="EMBL/GenBank/DDBJ databases">
        <authorList>
            <person name="Chen Y."/>
            <person name="Shah S."/>
            <person name="Dougan E. K."/>
            <person name="Thang M."/>
            <person name="Chan C."/>
        </authorList>
    </citation>
    <scope>NUCLEOTIDE SEQUENCE [LARGE SCALE GENOMIC DNA]</scope>
</reference>
<protein>
    <submittedName>
        <fullName evidence="1">Uncharacterized protein</fullName>
    </submittedName>
</protein>
<dbReference type="EMBL" id="CAXAMM010040296">
    <property type="protein sequence ID" value="CAK9092314.1"/>
    <property type="molecule type" value="Genomic_DNA"/>
</dbReference>
<evidence type="ECO:0000313" key="3">
    <source>
        <dbReference type="Proteomes" id="UP001642464"/>
    </source>
</evidence>
<proteinExistence type="predicted"/>
<comment type="caution">
    <text evidence="1">The sequence shown here is derived from an EMBL/GenBank/DDBJ whole genome shotgun (WGS) entry which is preliminary data.</text>
</comment>
<dbReference type="Proteomes" id="UP001642464">
    <property type="component" value="Unassembled WGS sequence"/>
</dbReference>
<gene>
    <name evidence="1" type="ORF">SCF082_LOCUS43441</name>
    <name evidence="2" type="ORF">SCF082_LOCUS43572</name>
</gene>
<organism evidence="1 3">
    <name type="scientific">Durusdinium trenchii</name>
    <dbReference type="NCBI Taxonomy" id="1381693"/>
    <lineage>
        <taxon>Eukaryota</taxon>
        <taxon>Sar</taxon>
        <taxon>Alveolata</taxon>
        <taxon>Dinophyceae</taxon>
        <taxon>Suessiales</taxon>
        <taxon>Symbiodiniaceae</taxon>
        <taxon>Durusdinium</taxon>
    </lineage>
</organism>
<evidence type="ECO:0000313" key="2">
    <source>
        <dbReference type="EMBL" id="CAK9092587.1"/>
    </source>
</evidence>
<keyword evidence="3" id="KW-1185">Reference proteome</keyword>
<sequence length="115" mass="12967">MTKSFLMPANSWTRSPKCLHSSVNGSALNLLLRCGQLGSTDDRLGCGFSAYGIFKTWCSSNKVECSQPMFKERMLFQKKGDILLVAKAYNSRVILEWLAHTLESVRGDYADFDEF</sequence>
<accession>A0ABP0QWF1</accession>
<dbReference type="EMBL" id="CAXAMM010040340">
    <property type="protein sequence ID" value="CAK9092587.1"/>
    <property type="molecule type" value="Genomic_DNA"/>
</dbReference>